<sequence length="444" mass="50507">MAKTEKIKNIRIQKAVYRGFGLGYLYGKPVFTLHAFPDEKIIAKVRRKGRKAFRGEMVEVIESPCPHRIQPPCPHSGICGGCHYQELAYEYQLQLKREILEETLTYIGKVESYPPITINPSPQTFRYRPQCGFQVQTWENRLKLGYFRFESQDFIPIDDCLLLRPDIIDRIPLIESFLNEHIDLLPNLIYIDFRVKSDGTQLVLTFGFRDDYPDTGDRIFALAPQHIPGLSGILFRGWKTELLIGQGDVEEKVENNTFVIGAGSFFQNNIYQWAPIQQLIQQKLNIQPDDILLDLFCGVGLWSVGVGKNCSYVMGYENNERSVELAGANAERNGLSNYYFEVRDLSQGLGSLPKDPTVIIINPPRSGCSRKLMNAIAQIQAHSIIYISCDPPSLSRDIARLCRKGNYTISSIDFIDMFPQTFSIETAVLLTPESQYHSSDSLRS</sequence>
<accession>A0ABV6YYY6</accession>
<dbReference type="Proteomes" id="UP001594351">
    <property type="component" value="Unassembled WGS sequence"/>
</dbReference>
<keyword evidence="2 4" id="KW-0808">Transferase</keyword>
<comment type="caution">
    <text evidence="6">The sequence shown here is derived from an EMBL/GenBank/DDBJ whole genome shotgun (WGS) entry which is preliminary data.</text>
</comment>
<keyword evidence="7" id="KW-1185">Reference proteome</keyword>
<dbReference type="SUPFAM" id="SSF50249">
    <property type="entry name" value="Nucleic acid-binding proteins"/>
    <property type="match status" value="1"/>
</dbReference>
<feature type="active site" evidence="5">
    <location>
        <position position="389"/>
    </location>
</feature>
<feature type="binding site" evidence="4">
    <location>
        <position position="296"/>
    </location>
    <ligand>
        <name>S-adenosyl-L-methionine</name>
        <dbReference type="ChEBI" id="CHEBI:59789"/>
    </ligand>
</feature>
<dbReference type="EC" id="2.1.1.190" evidence="6"/>
<evidence type="ECO:0000256" key="5">
    <source>
        <dbReference type="PROSITE-ProRule" id="PRU10015"/>
    </source>
</evidence>
<dbReference type="InterPro" id="IPR012340">
    <property type="entry name" value="NA-bd_OB-fold"/>
</dbReference>
<dbReference type="Pfam" id="PF05958">
    <property type="entry name" value="tRNA_U5-meth_tr"/>
    <property type="match status" value="1"/>
</dbReference>
<dbReference type="InterPro" id="IPR010280">
    <property type="entry name" value="U5_MeTrfase_fam"/>
</dbReference>
<dbReference type="Gene3D" id="3.40.50.150">
    <property type="entry name" value="Vaccinia Virus protein VP39"/>
    <property type="match status" value="1"/>
</dbReference>
<dbReference type="NCBIfam" id="TIGR00479">
    <property type="entry name" value="rumA"/>
    <property type="match status" value="1"/>
</dbReference>
<reference evidence="6 7" key="1">
    <citation type="submission" date="2024-09" db="EMBL/GenBank/DDBJ databases">
        <title>Laminarin stimulates single cell rates of sulfate reduction while oxygen inhibits transcriptomic activity in coastal marine sediment.</title>
        <authorList>
            <person name="Lindsay M."/>
            <person name="Orcutt B."/>
            <person name="Emerson D."/>
            <person name="Stepanauskas R."/>
            <person name="D'Angelo T."/>
        </authorList>
    </citation>
    <scope>NUCLEOTIDE SEQUENCE [LARGE SCALE GENOMIC DNA]</scope>
    <source>
        <strain evidence="6">SAG AM-311-K15</strain>
    </source>
</reference>
<feature type="active site" description="Nucleophile" evidence="4">
    <location>
        <position position="389"/>
    </location>
</feature>
<dbReference type="GO" id="GO:0032259">
    <property type="term" value="P:methylation"/>
    <property type="evidence" value="ECO:0007669"/>
    <property type="project" value="UniProtKB-KW"/>
</dbReference>
<organism evidence="6 7">
    <name type="scientific">candidate division CSSED10-310 bacterium</name>
    <dbReference type="NCBI Taxonomy" id="2855610"/>
    <lineage>
        <taxon>Bacteria</taxon>
        <taxon>Bacteria division CSSED10-310</taxon>
    </lineage>
</organism>
<dbReference type="SUPFAM" id="SSF53335">
    <property type="entry name" value="S-adenosyl-L-methionine-dependent methyltransferases"/>
    <property type="match status" value="1"/>
</dbReference>
<dbReference type="GO" id="GO:0008168">
    <property type="term" value="F:methyltransferase activity"/>
    <property type="evidence" value="ECO:0007669"/>
    <property type="project" value="UniProtKB-KW"/>
</dbReference>
<comment type="similarity">
    <text evidence="4">Belongs to the class I-like SAM-binding methyltransferase superfamily. RNA M5U methyltransferase family.</text>
</comment>
<dbReference type="PANTHER" id="PTHR11061">
    <property type="entry name" value="RNA M5U METHYLTRANSFERASE"/>
    <property type="match status" value="1"/>
</dbReference>
<feature type="binding site" evidence="4">
    <location>
        <position position="267"/>
    </location>
    <ligand>
        <name>S-adenosyl-L-methionine</name>
        <dbReference type="ChEBI" id="CHEBI:59789"/>
    </ligand>
</feature>
<evidence type="ECO:0000256" key="3">
    <source>
        <dbReference type="ARBA" id="ARBA00022691"/>
    </source>
</evidence>
<protein>
    <submittedName>
        <fullName evidence="6">23S rRNA (Uracil(1939)-C(5))-methyltransferase RlmD</fullName>
        <ecNumber evidence="6">2.1.1.190</ecNumber>
    </submittedName>
</protein>
<dbReference type="InterPro" id="IPR029063">
    <property type="entry name" value="SAM-dependent_MTases_sf"/>
</dbReference>
<keyword evidence="1 4" id="KW-0489">Methyltransferase</keyword>
<evidence type="ECO:0000256" key="4">
    <source>
        <dbReference type="PROSITE-ProRule" id="PRU01024"/>
    </source>
</evidence>
<feature type="binding site" evidence="4">
    <location>
        <position position="362"/>
    </location>
    <ligand>
        <name>S-adenosyl-L-methionine</name>
        <dbReference type="ChEBI" id="CHEBI:59789"/>
    </ligand>
</feature>
<evidence type="ECO:0000256" key="1">
    <source>
        <dbReference type="ARBA" id="ARBA00022603"/>
    </source>
</evidence>
<evidence type="ECO:0000256" key="2">
    <source>
        <dbReference type="ARBA" id="ARBA00022679"/>
    </source>
</evidence>
<feature type="binding site" evidence="4">
    <location>
        <position position="317"/>
    </location>
    <ligand>
        <name>S-adenosyl-L-methionine</name>
        <dbReference type="ChEBI" id="CHEBI:59789"/>
    </ligand>
</feature>
<name>A0ABV6YYY6_UNCC1</name>
<dbReference type="CDD" id="cd02440">
    <property type="entry name" value="AdoMet_MTases"/>
    <property type="match status" value="1"/>
</dbReference>
<dbReference type="Gene3D" id="2.40.50.1070">
    <property type="match status" value="1"/>
</dbReference>
<dbReference type="Gene3D" id="2.40.50.140">
    <property type="entry name" value="Nucleic acid-binding proteins"/>
    <property type="match status" value="1"/>
</dbReference>
<dbReference type="PANTHER" id="PTHR11061:SF30">
    <property type="entry name" value="TRNA (URACIL(54)-C(5))-METHYLTRANSFERASE"/>
    <property type="match status" value="1"/>
</dbReference>
<dbReference type="PROSITE" id="PS51687">
    <property type="entry name" value="SAM_MT_RNA_M5U"/>
    <property type="match status" value="1"/>
</dbReference>
<dbReference type="EMBL" id="JBHPBY010000185">
    <property type="protein sequence ID" value="MFC1851410.1"/>
    <property type="molecule type" value="Genomic_DNA"/>
</dbReference>
<dbReference type="InterPro" id="IPR030390">
    <property type="entry name" value="MeTrfase_TrmA_AS"/>
</dbReference>
<evidence type="ECO:0000313" key="6">
    <source>
        <dbReference type="EMBL" id="MFC1851410.1"/>
    </source>
</evidence>
<keyword evidence="3 4" id="KW-0949">S-adenosyl-L-methionine</keyword>
<proteinExistence type="inferred from homology"/>
<gene>
    <name evidence="6" type="primary">rlmD</name>
    <name evidence="6" type="ORF">ACFL27_14530</name>
</gene>
<evidence type="ECO:0000313" key="7">
    <source>
        <dbReference type="Proteomes" id="UP001594351"/>
    </source>
</evidence>
<dbReference type="PROSITE" id="PS01230">
    <property type="entry name" value="TRMA_1"/>
    <property type="match status" value="1"/>
</dbReference>